<dbReference type="InterPro" id="IPR002171">
    <property type="entry name" value="Ribosomal_uL2"/>
</dbReference>
<feature type="compositionally biased region" description="Basic and acidic residues" evidence="9">
    <location>
        <begin position="439"/>
        <end position="449"/>
    </location>
</feature>
<feature type="domain" description="Large ribosomal subunit protein uL2 RNA-binding" evidence="11">
    <location>
        <begin position="27"/>
        <end position="90"/>
    </location>
</feature>
<dbReference type="InterPro" id="IPR022669">
    <property type="entry name" value="Ribosomal_uL2_C"/>
</dbReference>
<comment type="similarity">
    <text evidence="2">Belongs to the universal ribosomal protein uL2 family.</text>
</comment>
<dbReference type="SMART" id="SM01382">
    <property type="entry name" value="Ribosomal_L2_C"/>
    <property type="match status" value="1"/>
</dbReference>
<feature type="domain" description="Large ribosomal subunit protein uL2 C-terminal" evidence="10">
    <location>
        <begin position="332"/>
        <end position="462"/>
    </location>
</feature>
<reference evidence="12" key="1">
    <citation type="journal article" date="2020" name="BMC Genomics">
        <title>Siberian larch (Larix sibirica Ledeb.) mitochondrial genome assembled using both short and long nucleotide sequence reads is currently the largest known mitogenome.</title>
        <authorList>
            <person name="Putintseva Y.A."/>
            <person name="Bondar E.I."/>
            <person name="Simonov E.P."/>
            <person name="Sharov V.V."/>
            <person name="Oreshkova N.V."/>
            <person name="Kuzmin D.A."/>
            <person name="Konstantinov Y.M."/>
            <person name="Shmakov V.N."/>
            <person name="Belkov V.I."/>
            <person name="Sadovsky M.G."/>
            <person name="Keech O."/>
            <person name="Krutovsky K.V."/>
        </authorList>
    </citation>
    <scope>NUCLEOTIDE SEQUENCE</scope>
</reference>
<keyword evidence="4 12" id="KW-0689">Ribosomal protein</keyword>
<dbReference type="AlphaFoldDB" id="A0A866K154"/>
<dbReference type="InterPro" id="IPR014726">
    <property type="entry name" value="Ribosomal_uL2_dom3"/>
</dbReference>
<feature type="region of interest" description="Disordered" evidence="9">
    <location>
        <begin position="290"/>
        <end position="319"/>
    </location>
</feature>
<evidence type="ECO:0000313" key="12">
    <source>
        <dbReference type="EMBL" id="QOD41050.1"/>
    </source>
</evidence>
<dbReference type="InterPro" id="IPR008991">
    <property type="entry name" value="Translation_prot_SH3-like_sf"/>
</dbReference>
<dbReference type="Pfam" id="PF03947">
    <property type="entry name" value="Ribosomal_L2_C"/>
    <property type="match status" value="1"/>
</dbReference>
<dbReference type="FunFam" id="2.40.50.140:FF:000254">
    <property type="entry name" value="Ribosomal protein L2 mitochondrion"/>
    <property type="match status" value="1"/>
</dbReference>
<dbReference type="FunFam" id="2.30.30.30:FF:000001">
    <property type="entry name" value="50S ribosomal protein L2"/>
    <property type="match status" value="1"/>
</dbReference>
<evidence type="ECO:0000256" key="3">
    <source>
        <dbReference type="ARBA" id="ARBA00022495"/>
    </source>
</evidence>
<evidence type="ECO:0000256" key="6">
    <source>
        <dbReference type="ARBA" id="ARBA00023274"/>
    </source>
</evidence>
<feature type="compositionally biased region" description="Basic and acidic residues" evidence="9">
    <location>
        <begin position="292"/>
        <end position="306"/>
    </location>
</feature>
<dbReference type="InterPro" id="IPR022666">
    <property type="entry name" value="Ribosomal_uL2_RNA-bd_dom"/>
</dbReference>
<name>A0A866K154_9CONI</name>
<dbReference type="EMBL" id="MT797187">
    <property type="protein sequence ID" value="QOD41050.1"/>
    <property type="molecule type" value="Genomic_DNA"/>
</dbReference>
<sequence length="476" mass="52883">MKYTTRESSLRGKALRQFTFGTKKSAGRNSSGRITVFHRGGGSKRLQRRIDLKRSTSSMGIVERIEYDPNRSSRIALVRWISGVLLRRQSRTCCNTPREILEPTMATIGGLFSFSSLPVEIKDVLLPALSSPEAQREAATFPSLRCLGLPRIAVAGAKPAFFAPRMGEELFQKTKFSLCEVRKWGAHSVRRAHRIKRKAALSWQSYWRQETFRFVEAAEHNESRPKADKGPKACKVDRAPVVTYISAGHQLEAGKMVMNCDWSKPTSFNLGSYHQPHNLIAHTSPKLVRTANESRVEGRPLEDNSHSHSSSQRAASWPRPQASRYDILDSHYQVGNCIPLADIRIGTWVHNIECNPGQGAKLTRAAGTFAKIMKKPGNALISIVRLPSGVEKRIDSRCRATIGIVSNPNHGARKRSLAGQSRWLGRRPIVRGVAMNPVDHPHGGGEGRTKGGRPSVSPWGKPTKAGFRTVVGRRRN</sequence>
<evidence type="ECO:0000256" key="2">
    <source>
        <dbReference type="ARBA" id="ARBA00005636"/>
    </source>
</evidence>
<dbReference type="GO" id="GO:0003735">
    <property type="term" value="F:structural constituent of ribosome"/>
    <property type="evidence" value="ECO:0007669"/>
    <property type="project" value="InterPro"/>
</dbReference>
<evidence type="ECO:0000259" key="10">
    <source>
        <dbReference type="SMART" id="SM01382"/>
    </source>
</evidence>
<dbReference type="PANTHER" id="PTHR13691">
    <property type="entry name" value="RIBOSOMAL PROTEIN L2"/>
    <property type="match status" value="1"/>
</dbReference>
<geneLocation type="mitochondrion" evidence="12"/>
<dbReference type="SUPFAM" id="SSF50249">
    <property type="entry name" value="Nucleic acid-binding proteins"/>
    <property type="match status" value="1"/>
</dbReference>
<dbReference type="InterPro" id="IPR012340">
    <property type="entry name" value="NA-bd_OB-fold"/>
</dbReference>
<keyword evidence="6" id="KW-0687">Ribonucleoprotein</keyword>
<protein>
    <recommendedName>
        <fullName evidence="7">Large ribosomal subunit protein uL2m</fullName>
    </recommendedName>
    <alternativeName>
        <fullName evidence="8">60S ribosomal protein L2, mitochondrial</fullName>
    </alternativeName>
</protein>
<dbReference type="Gene3D" id="2.30.30.30">
    <property type="match status" value="1"/>
</dbReference>
<gene>
    <name evidence="12" type="primary">rpl2</name>
</gene>
<keyword evidence="5 12" id="KW-0496">Mitochondrion</keyword>
<dbReference type="Gene3D" id="4.10.950.10">
    <property type="entry name" value="Ribosomal protein L2, domain 3"/>
    <property type="match status" value="1"/>
</dbReference>
<evidence type="ECO:0000259" key="11">
    <source>
        <dbReference type="SMART" id="SM01383"/>
    </source>
</evidence>
<reference evidence="12" key="2">
    <citation type="submission" date="2020-07" db="EMBL/GenBank/DDBJ databases">
        <authorList>
            <person name="Putintseva Y."/>
            <person name="Bondar E."/>
            <person name="Simonov E."/>
            <person name="Sharov V."/>
            <person name="Oreshkova N."/>
            <person name="Kuzmin D."/>
            <person name="Sadovsky M."/>
            <person name="Krutovsky K."/>
        </authorList>
    </citation>
    <scope>NUCLEOTIDE SEQUENCE</scope>
</reference>
<dbReference type="InterPro" id="IPR022671">
    <property type="entry name" value="Ribosomal_uL2_CS"/>
</dbReference>
<evidence type="ECO:0000256" key="4">
    <source>
        <dbReference type="ARBA" id="ARBA00022980"/>
    </source>
</evidence>
<dbReference type="InterPro" id="IPR014722">
    <property type="entry name" value="Rib_uL2_dom2"/>
</dbReference>
<keyword evidence="3" id="KW-0691">RNA editing</keyword>
<evidence type="ECO:0000256" key="8">
    <source>
        <dbReference type="ARBA" id="ARBA00078513"/>
    </source>
</evidence>
<dbReference type="Pfam" id="PF00181">
    <property type="entry name" value="Ribosomal_L2_N"/>
    <property type="match status" value="1"/>
</dbReference>
<accession>A0A866K154</accession>
<evidence type="ECO:0000256" key="1">
    <source>
        <dbReference type="ARBA" id="ARBA00004173"/>
    </source>
</evidence>
<organism evidence="12">
    <name type="scientific">Larix sibirica</name>
    <dbReference type="NCBI Taxonomy" id="62751"/>
    <lineage>
        <taxon>Eukaryota</taxon>
        <taxon>Viridiplantae</taxon>
        <taxon>Streptophyta</taxon>
        <taxon>Embryophyta</taxon>
        <taxon>Tracheophyta</taxon>
        <taxon>Spermatophyta</taxon>
        <taxon>Pinopsida</taxon>
        <taxon>Pinidae</taxon>
        <taxon>Conifers I</taxon>
        <taxon>Pinales</taxon>
        <taxon>Pinaceae</taxon>
        <taxon>Larix</taxon>
    </lineage>
</organism>
<dbReference type="GO" id="GO:0003723">
    <property type="term" value="F:RNA binding"/>
    <property type="evidence" value="ECO:0007669"/>
    <property type="project" value="TreeGrafter"/>
</dbReference>
<dbReference type="PROSITE" id="PS00467">
    <property type="entry name" value="RIBOSOMAL_L2"/>
    <property type="match status" value="1"/>
</dbReference>
<comment type="subcellular location">
    <subcellularLocation>
        <location evidence="1">Mitochondrion</location>
    </subcellularLocation>
</comment>
<evidence type="ECO:0000256" key="5">
    <source>
        <dbReference type="ARBA" id="ARBA00023128"/>
    </source>
</evidence>
<dbReference type="GO" id="GO:0005762">
    <property type="term" value="C:mitochondrial large ribosomal subunit"/>
    <property type="evidence" value="ECO:0007669"/>
    <property type="project" value="TreeGrafter"/>
</dbReference>
<dbReference type="PANTHER" id="PTHR13691:SF72">
    <property type="entry name" value="EXPRESSED PROTEIN"/>
    <property type="match status" value="1"/>
</dbReference>
<dbReference type="GO" id="GO:0032543">
    <property type="term" value="P:mitochondrial translation"/>
    <property type="evidence" value="ECO:0007669"/>
    <property type="project" value="TreeGrafter"/>
</dbReference>
<dbReference type="FunFam" id="4.10.950.10:FF:000001">
    <property type="entry name" value="50S ribosomal protein L2"/>
    <property type="match status" value="1"/>
</dbReference>
<dbReference type="SMART" id="SM01383">
    <property type="entry name" value="Ribosomal_L2"/>
    <property type="match status" value="1"/>
</dbReference>
<evidence type="ECO:0000256" key="9">
    <source>
        <dbReference type="SAM" id="MobiDB-lite"/>
    </source>
</evidence>
<feature type="region of interest" description="Disordered" evidence="9">
    <location>
        <begin position="434"/>
        <end position="476"/>
    </location>
</feature>
<dbReference type="Gene3D" id="2.40.50.140">
    <property type="entry name" value="Nucleic acid-binding proteins"/>
    <property type="match status" value="1"/>
</dbReference>
<evidence type="ECO:0000256" key="7">
    <source>
        <dbReference type="ARBA" id="ARBA00069872"/>
    </source>
</evidence>
<proteinExistence type="inferred from homology"/>
<dbReference type="SUPFAM" id="SSF50104">
    <property type="entry name" value="Translation proteins SH3-like domain"/>
    <property type="match status" value="1"/>
</dbReference>